<protein>
    <submittedName>
        <fullName evidence="6">Putative effector of murein hydrolase</fullName>
    </submittedName>
</protein>
<dbReference type="RefSeq" id="WP_179588119.1">
    <property type="nucleotide sequence ID" value="NZ_JACBYR010000001.1"/>
</dbReference>
<name>A0A7Y9LLY6_9BURK</name>
<sequence>MMLAAFCVLLTVALYFANKQLYRRYPRLLFSPVILTPALIVMALVVIGIPFDTYLSDTHWLLWFLGPATVAFAVPIYQHRTLIRDHWMALAAGTVIGVTVAVSTSWGLGQVFELPPDVAHSLLLRSVSTPFALEMATQMGGRADMTAMFVVFTGLAGIITGELILALLPRKSSLSRGASYGATAHALGTVKAREHSEQTGVMASLLMIFSGLLMVALLPVLSRLFV</sequence>
<feature type="transmembrane region" description="Helical" evidence="5">
    <location>
        <begin position="201"/>
        <end position="221"/>
    </location>
</feature>
<evidence type="ECO:0000256" key="2">
    <source>
        <dbReference type="ARBA" id="ARBA00022692"/>
    </source>
</evidence>
<dbReference type="EMBL" id="JACBYR010000001">
    <property type="protein sequence ID" value="NYE84434.1"/>
    <property type="molecule type" value="Genomic_DNA"/>
</dbReference>
<reference evidence="6 7" key="1">
    <citation type="submission" date="2020-07" db="EMBL/GenBank/DDBJ databases">
        <title>Genomic Encyclopedia of Type Strains, Phase IV (KMG-V): Genome sequencing to study the core and pangenomes of soil and plant-associated prokaryotes.</title>
        <authorList>
            <person name="Whitman W."/>
        </authorList>
    </citation>
    <scope>NUCLEOTIDE SEQUENCE [LARGE SCALE GENOMIC DNA]</scope>
    <source>
        <strain evidence="6 7">SAS40</strain>
    </source>
</reference>
<feature type="transmembrane region" description="Helical" evidence="5">
    <location>
        <begin position="145"/>
        <end position="168"/>
    </location>
</feature>
<evidence type="ECO:0000256" key="5">
    <source>
        <dbReference type="SAM" id="Phobius"/>
    </source>
</evidence>
<dbReference type="GO" id="GO:0016787">
    <property type="term" value="F:hydrolase activity"/>
    <property type="evidence" value="ECO:0007669"/>
    <property type="project" value="UniProtKB-KW"/>
</dbReference>
<accession>A0A7Y9LLY6</accession>
<comment type="subcellular location">
    <subcellularLocation>
        <location evidence="1">Membrane</location>
        <topology evidence="1">Multi-pass membrane protein</topology>
    </subcellularLocation>
</comment>
<dbReference type="InterPro" id="IPR007300">
    <property type="entry name" value="CidB/LrgB"/>
</dbReference>
<dbReference type="AlphaFoldDB" id="A0A7Y9LLY6"/>
<dbReference type="GO" id="GO:0016020">
    <property type="term" value="C:membrane"/>
    <property type="evidence" value="ECO:0007669"/>
    <property type="project" value="UniProtKB-SubCell"/>
</dbReference>
<evidence type="ECO:0000256" key="3">
    <source>
        <dbReference type="ARBA" id="ARBA00022989"/>
    </source>
</evidence>
<keyword evidence="2 5" id="KW-0812">Transmembrane</keyword>
<evidence type="ECO:0000256" key="1">
    <source>
        <dbReference type="ARBA" id="ARBA00004141"/>
    </source>
</evidence>
<evidence type="ECO:0000313" key="7">
    <source>
        <dbReference type="Proteomes" id="UP000542125"/>
    </source>
</evidence>
<dbReference type="PANTHER" id="PTHR30249">
    <property type="entry name" value="PUTATIVE SEROTONIN TRANSPORTER"/>
    <property type="match status" value="1"/>
</dbReference>
<keyword evidence="7" id="KW-1185">Reference proteome</keyword>
<evidence type="ECO:0000313" key="6">
    <source>
        <dbReference type="EMBL" id="NYE84434.1"/>
    </source>
</evidence>
<evidence type="ECO:0000256" key="4">
    <source>
        <dbReference type="ARBA" id="ARBA00023136"/>
    </source>
</evidence>
<feature type="transmembrane region" description="Helical" evidence="5">
    <location>
        <begin position="60"/>
        <end position="78"/>
    </location>
</feature>
<proteinExistence type="predicted"/>
<feature type="transmembrane region" description="Helical" evidence="5">
    <location>
        <begin position="29"/>
        <end position="48"/>
    </location>
</feature>
<keyword evidence="4 5" id="KW-0472">Membrane</keyword>
<organism evidence="6 7">
    <name type="scientific">Pigmentiphaga litoralis</name>
    <dbReference type="NCBI Taxonomy" id="516702"/>
    <lineage>
        <taxon>Bacteria</taxon>
        <taxon>Pseudomonadati</taxon>
        <taxon>Pseudomonadota</taxon>
        <taxon>Betaproteobacteria</taxon>
        <taxon>Burkholderiales</taxon>
        <taxon>Alcaligenaceae</taxon>
        <taxon>Pigmentiphaga</taxon>
    </lineage>
</organism>
<gene>
    <name evidence="6" type="ORF">FHW18_003705</name>
</gene>
<keyword evidence="6" id="KW-0378">Hydrolase</keyword>
<dbReference type="Pfam" id="PF04172">
    <property type="entry name" value="LrgB"/>
    <property type="match status" value="1"/>
</dbReference>
<comment type="caution">
    <text evidence="6">The sequence shown here is derived from an EMBL/GenBank/DDBJ whole genome shotgun (WGS) entry which is preliminary data.</text>
</comment>
<dbReference type="PANTHER" id="PTHR30249:SF16">
    <property type="entry name" value="INNER MEMBRANE PROTEIN"/>
    <property type="match status" value="1"/>
</dbReference>
<keyword evidence="3 5" id="KW-1133">Transmembrane helix</keyword>
<dbReference type="Proteomes" id="UP000542125">
    <property type="component" value="Unassembled WGS sequence"/>
</dbReference>